<keyword evidence="1" id="KW-1134">Transmembrane beta strand</keyword>
<evidence type="ECO:0000256" key="2">
    <source>
        <dbReference type="RuleBase" id="RU003357"/>
    </source>
</evidence>
<evidence type="ECO:0000259" key="4">
    <source>
        <dbReference type="Pfam" id="PF07715"/>
    </source>
</evidence>
<dbReference type="Proteomes" id="UP000185003">
    <property type="component" value="Unassembled WGS sequence"/>
</dbReference>
<dbReference type="PROSITE" id="PS52016">
    <property type="entry name" value="TONB_DEPENDENT_REC_3"/>
    <property type="match status" value="1"/>
</dbReference>
<proteinExistence type="inferred from homology"/>
<organism evidence="5 6">
    <name type="scientific">Chitinophaga niabensis</name>
    <dbReference type="NCBI Taxonomy" id="536979"/>
    <lineage>
        <taxon>Bacteria</taxon>
        <taxon>Pseudomonadati</taxon>
        <taxon>Bacteroidota</taxon>
        <taxon>Chitinophagia</taxon>
        <taxon>Chitinophagales</taxon>
        <taxon>Chitinophagaceae</taxon>
        <taxon>Chitinophaga</taxon>
    </lineage>
</organism>
<dbReference type="NCBIfam" id="TIGR04056">
    <property type="entry name" value="OMP_RagA_SusC"/>
    <property type="match status" value="1"/>
</dbReference>
<dbReference type="SUPFAM" id="SSF56935">
    <property type="entry name" value="Porins"/>
    <property type="match status" value="1"/>
</dbReference>
<keyword evidence="2" id="KW-0798">TonB box</keyword>
<dbReference type="InterPro" id="IPR023997">
    <property type="entry name" value="TonB-dep_OMP_SusC/RagA_CS"/>
</dbReference>
<dbReference type="STRING" id="536979.SAMN04488055_3596"/>
<evidence type="ECO:0000313" key="6">
    <source>
        <dbReference type="Proteomes" id="UP000185003"/>
    </source>
</evidence>
<keyword evidence="1" id="KW-0998">Cell outer membrane</keyword>
<dbReference type="GO" id="GO:0009279">
    <property type="term" value="C:cell outer membrane"/>
    <property type="evidence" value="ECO:0007669"/>
    <property type="project" value="UniProtKB-SubCell"/>
</dbReference>
<dbReference type="Pfam" id="PF00593">
    <property type="entry name" value="TonB_dep_Rec_b-barrel"/>
    <property type="match status" value="1"/>
</dbReference>
<evidence type="ECO:0000259" key="3">
    <source>
        <dbReference type="Pfam" id="PF00593"/>
    </source>
</evidence>
<protein>
    <submittedName>
        <fullName evidence="5">TonB-linked outer membrane protein, SusC/RagA family</fullName>
    </submittedName>
</protein>
<dbReference type="AlphaFoldDB" id="A0A1N6J3H2"/>
<dbReference type="SUPFAM" id="SSF49464">
    <property type="entry name" value="Carboxypeptidase regulatory domain-like"/>
    <property type="match status" value="1"/>
</dbReference>
<dbReference type="NCBIfam" id="TIGR04057">
    <property type="entry name" value="SusC_RagA_signa"/>
    <property type="match status" value="1"/>
</dbReference>
<name>A0A1N6J3H2_9BACT</name>
<feature type="domain" description="TonB-dependent receptor plug" evidence="4">
    <location>
        <begin position="196"/>
        <end position="306"/>
    </location>
</feature>
<sequence>MKLSAILMFVVCMQVSAEVRSQSTVSVKLSRTNLEKAFSLIELQSAYRFVYNNDKLPVWHKVSIDATEWPIKKVLEQMLANTDLTFRMMPNNLIVIAPAATVTKDLVVKGKVLSPSGEKLQMVSVRLKNTSIGVFTNEKGEFELKVPEEGMLVFSYVGYVTQELPVNPSATMNVVLEPSANSMEEVVVVGYGVQRKINTTGAVDQVAGKQLAERPIANIFQGLQGASPGLNINYRGGAPGTTPSINIRGVGSIVSGSNTTPLIIIDGITAATEDFQRLNPNDIGSVTILRDAASAAIYGARAAFGVVLITTKQGTSGGRQKISYNNYIASSRPTVLPDQVTDPYIFSRVLETATDNTPWDYVNYSDYYYQWAKERSDNPAVEDIRTDPNDPTKWIYMGSNNWNDYFFNKSSNSVTHTVTLSGSSETGKGKPIGYYLSGDYTKENGLNRLSKDDWSRYGLRARMNFMPLSWLKVDNNLNIYQIKSDAPTKGITDLYYLMPTQVAVNPDGTWANTAAGRLAAQLTEGGRNVQTRFGFQNVVRGVATFLDGDLQLTANASFKRELWKYNQDTRKYRIGYGPKDVREEGGVGSVSVRNGVVKHDVYDLYANYNKKLGTDHQLGLLVGFNQEENTWTYEDANRDGLITSSLPYLGLATGTQTTGASYEAYALRGYFGRLNYTYKNRYILEVNGRYDGSSRFLPSNRWGFFPSVSGAWIVTEEPFMQTLGKSLSTLKFRASYGALGNQVTFPFRHIATIPTGTSNYLINNAFPFVATGAALLPVDPASYTWEKVNTFNVGTDIGFFNDRILLGFDAFSRKTLGMLTADATVPAVMGASAPPTNSADLNTTGWELSAGYRNEFMVAKKPFTFSARFILSDSRTKITKYNQNKLGLISGYMVGHYTGEIWGLENNGYFKNADEIKALDQSAIVPWGALDVVPGWPKYVDQNKDGKINKGNGTVNDPGDYKVIGNNSTRYRYGLTVDMQWNNIDLTVFMQGVAKRDFYPRHYLFWGPYQQPYAGVYPWNLDFYRGAAETGADRDRHSASYIAAGLADANPNSYFPVLQSWMADANYGGGLDIPQTKYLLNGAYLRFKNVTLGYTLPSALMKKYKVSRLRIFATGENLFEFSSVKKYYDPEAIEDGYGWAYPFQRKYAMGINLDF</sequence>
<gene>
    <name evidence="5" type="ORF">SAMN04488055_3596</name>
</gene>
<comment type="similarity">
    <text evidence="1 2">Belongs to the TonB-dependent receptor family.</text>
</comment>
<keyword evidence="6" id="KW-1185">Reference proteome</keyword>
<keyword evidence="1 2" id="KW-0472">Membrane</keyword>
<dbReference type="EMBL" id="FSRA01000002">
    <property type="protein sequence ID" value="SIO38817.1"/>
    <property type="molecule type" value="Genomic_DNA"/>
</dbReference>
<feature type="domain" description="TonB-dependent receptor-like beta-barrel" evidence="3">
    <location>
        <begin position="519"/>
        <end position="971"/>
    </location>
</feature>
<dbReference type="Gene3D" id="2.170.130.10">
    <property type="entry name" value="TonB-dependent receptor, plug domain"/>
    <property type="match status" value="1"/>
</dbReference>
<evidence type="ECO:0000313" key="5">
    <source>
        <dbReference type="EMBL" id="SIO38817.1"/>
    </source>
</evidence>
<dbReference type="InterPro" id="IPR012910">
    <property type="entry name" value="Plug_dom"/>
</dbReference>
<comment type="subcellular location">
    <subcellularLocation>
        <location evidence="1">Cell outer membrane</location>
        <topology evidence="1">Multi-pass membrane protein</topology>
    </subcellularLocation>
</comment>
<dbReference type="InterPro" id="IPR023996">
    <property type="entry name" value="TonB-dep_OMP_SusC/RagA"/>
</dbReference>
<keyword evidence="1" id="KW-0812">Transmembrane</keyword>
<accession>A0A1N6J3H2</accession>
<keyword evidence="1" id="KW-0813">Transport</keyword>
<dbReference type="RefSeq" id="WP_200798318.1">
    <property type="nucleotide sequence ID" value="NZ_FSRA01000002.1"/>
</dbReference>
<reference evidence="5 6" key="1">
    <citation type="submission" date="2016-11" db="EMBL/GenBank/DDBJ databases">
        <authorList>
            <person name="Jaros S."/>
            <person name="Januszkiewicz K."/>
            <person name="Wedrychowicz H."/>
        </authorList>
    </citation>
    <scope>NUCLEOTIDE SEQUENCE [LARGE SCALE GENOMIC DNA]</scope>
    <source>
        <strain evidence="5 6">DSM 24787</strain>
    </source>
</reference>
<dbReference type="Pfam" id="PF07715">
    <property type="entry name" value="Plug"/>
    <property type="match status" value="1"/>
</dbReference>
<dbReference type="InterPro" id="IPR008969">
    <property type="entry name" value="CarboxyPept-like_regulatory"/>
</dbReference>
<evidence type="ECO:0000256" key="1">
    <source>
        <dbReference type="PROSITE-ProRule" id="PRU01360"/>
    </source>
</evidence>
<dbReference type="Pfam" id="PF13715">
    <property type="entry name" value="CarbopepD_reg_2"/>
    <property type="match status" value="1"/>
</dbReference>
<dbReference type="InterPro" id="IPR000531">
    <property type="entry name" value="Beta-barrel_TonB"/>
</dbReference>
<dbReference type="InterPro" id="IPR039426">
    <property type="entry name" value="TonB-dep_rcpt-like"/>
</dbReference>
<dbReference type="InterPro" id="IPR037066">
    <property type="entry name" value="Plug_dom_sf"/>
</dbReference>